<keyword evidence="3" id="KW-1185">Reference proteome</keyword>
<feature type="region of interest" description="Disordered" evidence="1">
    <location>
        <begin position="399"/>
        <end position="434"/>
    </location>
</feature>
<accession>A0A1X6NTL0</accession>
<dbReference type="OrthoDB" id="4753111at2759"/>
<sequence>MIGPGAYLQSDRLTDPVYAWAPPEAGLPDGTVWKFHRAMYGKNNACRHFHFNTQSHFLTIPDITVSSAFDTIYLVVLRGAISTHVDDTLNAGDPAFLASVATVLKSYSTHRPDHGDIQFAGITARTDNSGIDCDAGPYAAALTPLPLSPPLSSPLPDPKALHSLAAKLLWVGRVDRPDVLTNAAHLAKLPNPAGADARRANDTLAAVALHPISLHYPPLDPASLCFDVYADYSGSATSPLYRRQPGYLITLVDASRRFSFLHWASHLPHRVCRGSCAGELLALADAVAAALAVRLLLQELLSRRIPLAAYTDSSAAYDLVTSFKDATDMTGKNDLFIFRRSLLSGSIHTISLIQGADNPADALSKPLYARPAPNPALTNALLAGKLHVPVISCTTSAGYRTAPRDAAPSPRRAPRPPSPARADEGGVCPPPRDL</sequence>
<evidence type="ECO:0008006" key="4">
    <source>
        <dbReference type="Google" id="ProtNLM"/>
    </source>
</evidence>
<organism evidence="2 3">
    <name type="scientific">Porphyra umbilicalis</name>
    <name type="common">Purple laver</name>
    <name type="synonym">Red alga</name>
    <dbReference type="NCBI Taxonomy" id="2786"/>
    <lineage>
        <taxon>Eukaryota</taxon>
        <taxon>Rhodophyta</taxon>
        <taxon>Bangiophyceae</taxon>
        <taxon>Bangiales</taxon>
        <taxon>Bangiaceae</taxon>
        <taxon>Porphyra</taxon>
    </lineage>
</organism>
<reference evidence="2 3" key="1">
    <citation type="submission" date="2017-03" db="EMBL/GenBank/DDBJ databases">
        <title>WGS assembly of Porphyra umbilicalis.</title>
        <authorList>
            <person name="Brawley S.H."/>
            <person name="Blouin N.A."/>
            <person name="Ficko-Blean E."/>
            <person name="Wheeler G.L."/>
            <person name="Lohr M."/>
            <person name="Goodson H.V."/>
            <person name="Jenkins J.W."/>
            <person name="Blaby-Haas C.E."/>
            <person name="Helliwell K.E."/>
            <person name="Chan C."/>
            <person name="Marriage T."/>
            <person name="Bhattacharya D."/>
            <person name="Klein A.S."/>
            <person name="Badis Y."/>
            <person name="Brodie J."/>
            <person name="Cao Y."/>
            <person name="Collen J."/>
            <person name="Dittami S.M."/>
            <person name="Gachon C.M."/>
            <person name="Green B.R."/>
            <person name="Karpowicz S."/>
            <person name="Kim J.W."/>
            <person name="Kudahl U."/>
            <person name="Lin S."/>
            <person name="Michel G."/>
            <person name="Mittag M."/>
            <person name="Olson B.J."/>
            <person name="Pangilinan J."/>
            <person name="Peng Y."/>
            <person name="Qiu H."/>
            <person name="Shu S."/>
            <person name="Singer J.T."/>
            <person name="Smith A.G."/>
            <person name="Sprecher B.N."/>
            <person name="Wagner V."/>
            <person name="Wang W."/>
            <person name="Wang Z.-Y."/>
            <person name="Yan J."/>
            <person name="Yarish C."/>
            <person name="Zoeuner-Riek S."/>
            <person name="Zhuang Y."/>
            <person name="Zou Y."/>
            <person name="Lindquist E.A."/>
            <person name="Grimwood J."/>
            <person name="Barry K."/>
            <person name="Rokhsar D.S."/>
            <person name="Schmutz J."/>
            <person name="Stiller J.W."/>
            <person name="Grossman A.R."/>
            <person name="Prochnik S.E."/>
        </authorList>
    </citation>
    <scope>NUCLEOTIDE SEQUENCE [LARGE SCALE GENOMIC DNA]</scope>
    <source>
        <strain evidence="2">4086291</strain>
    </source>
</reference>
<evidence type="ECO:0000256" key="1">
    <source>
        <dbReference type="SAM" id="MobiDB-lite"/>
    </source>
</evidence>
<evidence type="ECO:0000313" key="3">
    <source>
        <dbReference type="Proteomes" id="UP000218209"/>
    </source>
</evidence>
<dbReference type="AlphaFoldDB" id="A0A1X6NTL0"/>
<dbReference type="EMBL" id="KV919105">
    <property type="protein sequence ID" value="OSX71836.1"/>
    <property type="molecule type" value="Genomic_DNA"/>
</dbReference>
<name>A0A1X6NTL0_PORUM</name>
<dbReference type="Proteomes" id="UP000218209">
    <property type="component" value="Unassembled WGS sequence"/>
</dbReference>
<proteinExistence type="predicted"/>
<protein>
    <recommendedName>
        <fullName evidence="4">Reverse transcriptase Ty1/copia-type domain-containing protein</fullName>
    </recommendedName>
</protein>
<evidence type="ECO:0000313" key="2">
    <source>
        <dbReference type="EMBL" id="OSX71836.1"/>
    </source>
</evidence>
<gene>
    <name evidence="2" type="ORF">BU14_0498s0001</name>
</gene>